<dbReference type="KEGG" id="ttf:THTE_1660"/>
<gene>
    <name evidence="4" type="ORF">THTE_1660</name>
</gene>
<dbReference type="PANTHER" id="PTHR43818:SF12">
    <property type="entry name" value="NADH-DEPENDENT DEHYDROGENASE-RELATED"/>
    <property type="match status" value="1"/>
</dbReference>
<feature type="domain" description="Gfo/Idh/MocA-like oxidoreductase N-terminal" evidence="3">
    <location>
        <begin position="60"/>
        <end position="206"/>
    </location>
</feature>
<dbReference type="SUPFAM" id="SSF55347">
    <property type="entry name" value="Glyceraldehyde-3-phosphate dehydrogenase-like, C-terminal domain"/>
    <property type="match status" value="1"/>
</dbReference>
<sequence length="584" mass="64718">MNLTPEEREIGKANFHRALGNNLEVTRRDFLQAGLLTAMAAGGSVGAFYFGYESTIEKPLRVAVLGTGDEGQVLIGACNPEFIEIVAIADIRPYNIHRAFHGDWSSEAAMEARPGLMKVYGWKSEDEARKHVKVYGHYEDLLKAEKDNIEAVIIALPLHLHAPAAIAAMKLGKHVLTEKLMGHSVHECKEMARMAKQASVHLAVGHQRHYNILYEDATDMIRRGLLGDLHYIRAQWHRGNLPGRDSWAMPLPPGAKPDDKSHLTLLAQQRQLKQALEEAKKSARPVTAEIERLEKMLAQVEAQIRDQEIIDKVKEYGYQDKTLVAGNQKYFRPAIEELIRWRLWERTGGGLMAELGSHQLDAASIFIAAMHGGQKQLPLNVAAAGNRPIFPFDREIEDHVYCIIEFPAPGYDPKDPVGKMKKIAVQYASINGNGFGGYGEIVFGTKGTLILEREQEAMLYAGSDTTASVGVSQGAGGAVLDTQASGPAQKRAEGLGQMATAKVSRGYREEIEHWAWCIRRNPNAADPEIHPRCYPKVALADAVLALTTNIAAREGRRIEFKPEWFDIDSDETPEGVKPDLSRYA</sequence>
<keyword evidence="5" id="KW-1185">Reference proteome</keyword>
<evidence type="ECO:0000256" key="1">
    <source>
        <dbReference type="SAM" id="Coils"/>
    </source>
</evidence>
<proteinExistence type="predicted"/>
<keyword evidence="2" id="KW-0812">Transmembrane</keyword>
<dbReference type="EMBL" id="CP018477">
    <property type="protein sequence ID" value="ASV74262.1"/>
    <property type="molecule type" value="Genomic_DNA"/>
</dbReference>
<dbReference type="SUPFAM" id="SSF51735">
    <property type="entry name" value="NAD(P)-binding Rossmann-fold domains"/>
    <property type="match status" value="1"/>
</dbReference>
<evidence type="ECO:0000259" key="3">
    <source>
        <dbReference type="Pfam" id="PF01408"/>
    </source>
</evidence>
<dbReference type="InterPro" id="IPR000683">
    <property type="entry name" value="Gfo/Idh/MocA-like_OxRdtase_N"/>
</dbReference>
<dbReference type="Pfam" id="PF01408">
    <property type="entry name" value="GFO_IDH_MocA"/>
    <property type="match status" value="1"/>
</dbReference>
<organism evidence="4 5">
    <name type="scientific">Thermogutta terrifontis</name>
    <dbReference type="NCBI Taxonomy" id="1331910"/>
    <lineage>
        <taxon>Bacteria</taxon>
        <taxon>Pseudomonadati</taxon>
        <taxon>Planctomycetota</taxon>
        <taxon>Planctomycetia</taxon>
        <taxon>Pirellulales</taxon>
        <taxon>Thermoguttaceae</taxon>
        <taxon>Thermogutta</taxon>
    </lineage>
</organism>
<dbReference type="GO" id="GO:0000166">
    <property type="term" value="F:nucleotide binding"/>
    <property type="evidence" value="ECO:0007669"/>
    <property type="project" value="InterPro"/>
</dbReference>
<feature type="transmembrane region" description="Helical" evidence="2">
    <location>
        <begin position="30"/>
        <end position="52"/>
    </location>
</feature>
<dbReference type="InterPro" id="IPR050463">
    <property type="entry name" value="Gfo/Idh/MocA_oxidrdct_glycsds"/>
</dbReference>
<feature type="coiled-coil region" evidence="1">
    <location>
        <begin position="276"/>
        <end position="310"/>
    </location>
</feature>
<dbReference type="Gene3D" id="3.40.50.720">
    <property type="entry name" value="NAD(P)-binding Rossmann-like Domain"/>
    <property type="match status" value="1"/>
</dbReference>
<keyword evidence="2" id="KW-1133">Transmembrane helix</keyword>
<keyword evidence="1" id="KW-0175">Coiled coil</keyword>
<dbReference type="AlphaFoldDB" id="A0A286RE84"/>
<dbReference type="OrthoDB" id="9792935at2"/>
<dbReference type="PANTHER" id="PTHR43818">
    <property type="entry name" value="BCDNA.GH03377"/>
    <property type="match status" value="1"/>
</dbReference>
<evidence type="ECO:0000313" key="4">
    <source>
        <dbReference type="EMBL" id="ASV74262.1"/>
    </source>
</evidence>
<dbReference type="Gene3D" id="3.30.360.10">
    <property type="entry name" value="Dihydrodipicolinate Reductase, domain 2"/>
    <property type="match status" value="1"/>
</dbReference>
<keyword evidence="2" id="KW-0472">Membrane</keyword>
<name>A0A286RE84_9BACT</name>
<dbReference type="RefSeq" id="WP_095414635.1">
    <property type="nucleotide sequence ID" value="NZ_CP018477.1"/>
</dbReference>
<dbReference type="InterPro" id="IPR036291">
    <property type="entry name" value="NAD(P)-bd_dom_sf"/>
</dbReference>
<protein>
    <submittedName>
        <fullName evidence="4">Putative NADH-dependent dehydrogenase</fullName>
    </submittedName>
</protein>
<evidence type="ECO:0000256" key="2">
    <source>
        <dbReference type="SAM" id="Phobius"/>
    </source>
</evidence>
<reference evidence="4 5" key="1">
    <citation type="journal article" name="Front. Microbiol.">
        <title>Sugar Metabolism of the First Thermophilic Planctomycete Thermogutta terrifontis: Comparative Genomic and Transcriptomic Approaches.</title>
        <authorList>
            <person name="Elcheninov A.G."/>
            <person name="Menzel P."/>
            <person name="Gudbergsdottir S.R."/>
            <person name="Slesarev A.I."/>
            <person name="Kadnikov V.V."/>
            <person name="Krogh A."/>
            <person name="Bonch-Osmolovskaya E.A."/>
            <person name="Peng X."/>
            <person name="Kublanov I.V."/>
        </authorList>
    </citation>
    <scope>NUCLEOTIDE SEQUENCE [LARGE SCALE GENOMIC DNA]</scope>
    <source>
        <strain evidence="4 5">R1</strain>
    </source>
</reference>
<accession>A0A286RE84</accession>
<evidence type="ECO:0000313" key="5">
    <source>
        <dbReference type="Proteomes" id="UP000215086"/>
    </source>
</evidence>
<dbReference type="Proteomes" id="UP000215086">
    <property type="component" value="Chromosome"/>
</dbReference>